<name>A0AAQ3LBZ3_9BACT</name>
<dbReference type="AlphaFoldDB" id="A0AAQ3LBZ3"/>
<keyword evidence="1" id="KW-1133">Transmembrane helix</keyword>
<evidence type="ECO:0000313" key="2">
    <source>
        <dbReference type="EMBL" id="WOO41065.1"/>
    </source>
</evidence>
<keyword evidence="1" id="KW-0472">Membrane</keyword>
<evidence type="ECO:0000256" key="1">
    <source>
        <dbReference type="SAM" id="Phobius"/>
    </source>
</evidence>
<dbReference type="Proteomes" id="UP001304300">
    <property type="component" value="Chromosome"/>
</dbReference>
<accession>A0AAQ3LBZ3</accession>
<dbReference type="KEGG" id="puo:RZN69_20795"/>
<feature type="transmembrane region" description="Helical" evidence="1">
    <location>
        <begin position="41"/>
        <end position="65"/>
    </location>
</feature>
<sequence length="139" mass="15363">MYSIKPGRAPSALGAVMGVVVVIFGIGWTIIAVQMSHVIPVIGFILPLFGVVFVIAGIIVVIYNLRNATAKNRFSAMDITSGREELDPLNQMFGIKRASSQEGEEDAESRLKELDQLRAKNIISENEYKKQREQIISDI</sequence>
<evidence type="ECO:0000313" key="3">
    <source>
        <dbReference type="Proteomes" id="UP001304300"/>
    </source>
</evidence>
<reference evidence="2 3" key="1">
    <citation type="submission" date="2023-10" db="EMBL/GenBank/DDBJ databases">
        <title>Rubellicoccus peritrichatus gen. nov., sp. nov., isolated from an algae of coral reef tank.</title>
        <authorList>
            <person name="Luo J."/>
        </authorList>
    </citation>
    <scope>NUCLEOTIDE SEQUENCE [LARGE SCALE GENOMIC DNA]</scope>
    <source>
        <strain evidence="2 3">CR14</strain>
    </source>
</reference>
<organism evidence="2 3">
    <name type="scientific">Rubellicoccus peritrichatus</name>
    <dbReference type="NCBI Taxonomy" id="3080537"/>
    <lineage>
        <taxon>Bacteria</taxon>
        <taxon>Pseudomonadati</taxon>
        <taxon>Verrucomicrobiota</taxon>
        <taxon>Opitutia</taxon>
        <taxon>Puniceicoccales</taxon>
        <taxon>Cerasicoccaceae</taxon>
        <taxon>Rubellicoccus</taxon>
    </lineage>
</organism>
<feature type="transmembrane region" description="Helical" evidence="1">
    <location>
        <begin position="12"/>
        <end position="35"/>
    </location>
</feature>
<keyword evidence="1" id="KW-0812">Transmembrane</keyword>
<dbReference type="EMBL" id="CP136920">
    <property type="protein sequence ID" value="WOO41065.1"/>
    <property type="molecule type" value="Genomic_DNA"/>
</dbReference>
<proteinExistence type="predicted"/>
<gene>
    <name evidence="2" type="ORF">RZN69_20795</name>
</gene>
<protein>
    <recommendedName>
        <fullName evidence="4">SHOCT domain-containing protein</fullName>
    </recommendedName>
</protein>
<evidence type="ECO:0008006" key="4">
    <source>
        <dbReference type="Google" id="ProtNLM"/>
    </source>
</evidence>
<dbReference type="RefSeq" id="WP_317833415.1">
    <property type="nucleotide sequence ID" value="NZ_CP136920.1"/>
</dbReference>
<keyword evidence="3" id="KW-1185">Reference proteome</keyword>